<dbReference type="PROSITE" id="PS50109">
    <property type="entry name" value="HIS_KIN"/>
    <property type="match status" value="1"/>
</dbReference>
<dbReference type="SUPFAM" id="SSF55874">
    <property type="entry name" value="ATPase domain of HSP90 chaperone/DNA topoisomerase II/histidine kinase"/>
    <property type="match status" value="1"/>
</dbReference>
<evidence type="ECO:0000256" key="4">
    <source>
        <dbReference type="ARBA" id="ARBA00022679"/>
    </source>
</evidence>
<dbReference type="Gene3D" id="3.30.565.10">
    <property type="entry name" value="Histidine kinase-like ATPase, C-terminal domain"/>
    <property type="match status" value="1"/>
</dbReference>
<dbReference type="InterPro" id="IPR036890">
    <property type="entry name" value="HATPase_C_sf"/>
</dbReference>
<keyword evidence="3" id="KW-0597">Phosphoprotein</keyword>
<evidence type="ECO:0000313" key="8">
    <source>
        <dbReference type="EMBL" id="MEP0865865.1"/>
    </source>
</evidence>
<dbReference type="Pfam" id="PF00512">
    <property type="entry name" value="HisKA"/>
    <property type="match status" value="1"/>
</dbReference>
<evidence type="ECO:0000256" key="5">
    <source>
        <dbReference type="ARBA" id="ARBA00022777"/>
    </source>
</evidence>
<protein>
    <recommendedName>
        <fullName evidence="2">histidine kinase</fullName>
        <ecNumber evidence="2">2.7.13.3</ecNumber>
    </recommendedName>
</protein>
<dbReference type="InterPro" id="IPR035965">
    <property type="entry name" value="PAS-like_dom_sf"/>
</dbReference>
<dbReference type="CDD" id="cd00082">
    <property type="entry name" value="HisKA"/>
    <property type="match status" value="1"/>
</dbReference>
<dbReference type="InterPro" id="IPR005467">
    <property type="entry name" value="His_kinase_dom"/>
</dbReference>
<proteinExistence type="predicted"/>
<evidence type="ECO:0000256" key="1">
    <source>
        <dbReference type="ARBA" id="ARBA00000085"/>
    </source>
</evidence>
<sequence>MKSEKSAKKLNLESTLQGLNLYEACIEFDCTTEDVIKLFEENPLLPGLIVMERNQLVGMISRRRFFEYISRRYSLELFAKRPLREIPASPFSESLYQFSHTQILVFPSYSSITAAVRESLKRSPELIYEPIIVQTAPGVYKLLDVHQLLMAQSELHEITMAAYKQMGIALQEAKNQLLAVLDAVPGFVSWIGSDLHYLGVNQHLAESFNLSPEEFIGQKVGCFDSSNQFTELIEDFFKSPAQTTCQEAIAQINGSARSYLIVAQKYNQNQAAVTVGIDITQRKILEEELRASLEREKELGKLKSRFISMTSHEFRTPLSTILSSAELLEHYSHNWTEEKKIVHYDRIQSSVNRMIRLLDDVLTIGKAETGSLYFKPSPVNLEQFCLELVGELQPTEGNPHPINFINHCQHTYYYLDDKLLRHILTNLLSNAIKYSQEGSEVKLEIFHKKGRITFKIEDKGIGIPEQDRQCLFESFHRAANVGNIPGTGLGLAIVKKCVELHSGEITVDSQLGVGTNFTVTLPVSSRLSAFARKSKLPQYAKHKH</sequence>
<dbReference type="InterPro" id="IPR050736">
    <property type="entry name" value="Sensor_HK_Regulatory"/>
</dbReference>
<dbReference type="Pfam" id="PF02518">
    <property type="entry name" value="HATPase_c"/>
    <property type="match status" value="1"/>
</dbReference>
<organism evidence="8 9">
    <name type="scientific">Funiculus sociatus GB2-A5</name>
    <dbReference type="NCBI Taxonomy" id="2933946"/>
    <lineage>
        <taxon>Bacteria</taxon>
        <taxon>Bacillati</taxon>
        <taxon>Cyanobacteriota</taxon>
        <taxon>Cyanophyceae</taxon>
        <taxon>Coleofasciculales</taxon>
        <taxon>Coleofasciculaceae</taxon>
        <taxon>Funiculus</taxon>
    </lineage>
</organism>
<reference evidence="8 9" key="1">
    <citation type="submission" date="2022-04" db="EMBL/GenBank/DDBJ databases">
        <title>Positive selection, recombination, and allopatry shape intraspecific diversity of widespread and dominant cyanobacteria.</title>
        <authorList>
            <person name="Wei J."/>
            <person name="Shu W."/>
            <person name="Hu C."/>
        </authorList>
    </citation>
    <scope>NUCLEOTIDE SEQUENCE [LARGE SCALE GENOMIC DNA]</scope>
    <source>
        <strain evidence="8 9">GB2-A5</strain>
    </source>
</reference>
<feature type="domain" description="Histidine kinase" evidence="7">
    <location>
        <begin position="309"/>
        <end position="525"/>
    </location>
</feature>
<dbReference type="EC" id="2.7.13.3" evidence="2"/>
<dbReference type="InterPro" id="IPR003594">
    <property type="entry name" value="HATPase_dom"/>
</dbReference>
<evidence type="ECO:0000256" key="3">
    <source>
        <dbReference type="ARBA" id="ARBA00022553"/>
    </source>
</evidence>
<dbReference type="EMBL" id="JAMPKK010000033">
    <property type="protein sequence ID" value="MEP0865865.1"/>
    <property type="molecule type" value="Genomic_DNA"/>
</dbReference>
<dbReference type="SUPFAM" id="SSF47384">
    <property type="entry name" value="Homodimeric domain of signal transducing histidine kinase"/>
    <property type="match status" value="1"/>
</dbReference>
<evidence type="ECO:0000259" key="7">
    <source>
        <dbReference type="PROSITE" id="PS50109"/>
    </source>
</evidence>
<keyword evidence="6" id="KW-0902">Two-component regulatory system</keyword>
<dbReference type="PRINTS" id="PR00344">
    <property type="entry name" value="BCTRLSENSOR"/>
</dbReference>
<accession>A0ABV0JRI6</accession>
<dbReference type="InterPro" id="IPR036097">
    <property type="entry name" value="HisK_dim/P_sf"/>
</dbReference>
<dbReference type="PANTHER" id="PTHR43711:SF26">
    <property type="entry name" value="SENSOR HISTIDINE KINASE RCSC"/>
    <property type="match status" value="1"/>
</dbReference>
<evidence type="ECO:0000256" key="2">
    <source>
        <dbReference type="ARBA" id="ARBA00012438"/>
    </source>
</evidence>
<keyword evidence="8" id="KW-0547">Nucleotide-binding</keyword>
<dbReference type="Gene3D" id="3.30.450.20">
    <property type="entry name" value="PAS domain"/>
    <property type="match status" value="1"/>
</dbReference>
<keyword evidence="4" id="KW-0808">Transferase</keyword>
<dbReference type="SUPFAM" id="SSF55785">
    <property type="entry name" value="PYP-like sensor domain (PAS domain)"/>
    <property type="match status" value="1"/>
</dbReference>
<dbReference type="SMART" id="SM00387">
    <property type="entry name" value="HATPase_c"/>
    <property type="match status" value="1"/>
</dbReference>
<keyword evidence="8" id="KW-0067">ATP-binding</keyword>
<keyword evidence="9" id="KW-1185">Reference proteome</keyword>
<dbReference type="GO" id="GO:0005524">
    <property type="term" value="F:ATP binding"/>
    <property type="evidence" value="ECO:0007669"/>
    <property type="project" value="UniProtKB-KW"/>
</dbReference>
<gene>
    <name evidence="8" type="ORF">NDI37_15450</name>
</gene>
<keyword evidence="5" id="KW-0418">Kinase</keyword>
<dbReference type="InterPro" id="IPR003661">
    <property type="entry name" value="HisK_dim/P_dom"/>
</dbReference>
<comment type="catalytic activity">
    <reaction evidence="1">
        <text>ATP + protein L-histidine = ADP + protein N-phospho-L-histidine.</text>
        <dbReference type="EC" id="2.7.13.3"/>
    </reaction>
</comment>
<name>A0ABV0JRI6_9CYAN</name>
<dbReference type="Gene3D" id="1.10.287.130">
    <property type="match status" value="1"/>
</dbReference>
<dbReference type="PANTHER" id="PTHR43711">
    <property type="entry name" value="TWO-COMPONENT HISTIDINE KINASE"/>
    <property type="match status" value="1"/>
</dbReference>
<dbReference type="Proteomes" id="UP001442494">
    <property type="component" value="Unassembled WGS sequence"/>
</dbReference>
<dbReference type="InterPro" id="IPR004358">
    <property type="entry name" value="Sig_transdc_His_kin-like_C"/>
</dbReference>
<evidence type="ECO:0000256" key="6">
    <source>
        <dbReference type="ARBA" id="ARBA00023012"/>
    </source>
</evidence>
<dbReference type="RefSeq" id="WP_199313316.1">
    <property type="nucleotide sequence ID" value="NZ_JAMPKK010000033.1"/>
</dbReference>
<evidence type="ECO:0000313" key="9">
    <source>
        <dbReference type="Proteomes" id="UP001442494"/>
    </source>
</evidence>
<dbReference type="SMART" id="SM00388">
    <property type="entry name" value="HisKA"/>
    <property type="match status" value="1"/>
</dbReference>
<comment type="caution">
    <text evidence="8">The sequence shown here is derived from an EMBL/GenBank/DDBJ whole genome shotgun (WGS) entry which is preliminary data.</text>
</comment>
<dbReference type="CDD" id="cd00075">
    <property type="entry name" value="HATPase"/>
    <property type="match status" value="1"/>
</dbReference>